<dbReference type="CDD" id="cd04591">
    <property type="entry name" value="CBS_pair_voltage-gated_CLC_euk_bac"/>
    <property type="match status" value="1"/>
</dbReference>
<keyword evidence="3 11" id="KW-0812">Transmembrane</keyword>
<organism evidence="14 15">
    <name type="scientific">Tegillarca granosa</name>
    <name type="common">Malaysian cockle</name>
    <name type="synonym">Anadara granosa</name>
    <dbReference type="NCBI Taxonomy" id="220873"/>
    <lineage>
        <taxon>Eukaryota</taxon>
        <taxon>Metazoa</taxon>
        <taxon>Spiralia</taxon>
        <taxon>Lophotrochozoa</taxon>
        <taxon>Mollusca</taxon>
        <taxon>Bivalvia</taxon>
        <taxon>Autobranchia</taxon>
        <taxon>Pteriomorphia</taxon>
        <taxon>Arcoida</taxon>
        <taxon>Arcoidea</taxon>
        <taxon>Arcidae</taxon>
        <taxon>Tegillarca</taxon>
    </lineage>
</organism>
<dbReference type="InterPro" id="IPR046342">
    <property type="entry name" value="CBS_dom_sf"/>
</dbReference>
<keyword evidence="5 11" id="KW-1133">Transmembrane helix</keyword>
<comment type="caution">
    <text evidence="11">Lacks conserved residue(s) required for the propagation of feature annotation.</text>
</comment>
<dbReference type="Pfam" id="PF00654">
    <property type="entry name" value="Voltage_CLC"/>
    <property type="match status" value="2"/>
</dbReference>
<evidence type="ECO:0000259" key="13">
    <source>
        <dbReference type="PROSITE" id="PS51371"/>
    </source>
</evidence>
<evidence type="ECO:0000256" key="2">
    <source>
        <dbReference type="ARBA" id="ARBA00022448"/>
    </source>
</evidence>
<dbReference type="InterPro" id="IPR001807">
    <property type="entry name" value="ClC"/>
</dbReference>
<dbReference type="Gene3D" id="3.10.580.10">
    <property type="entry name" value="CBS-domain"/>
    <property type="match status" value="1"/>
</dbReference>
<keyword evidence="2 11" id="KW-0813">Transport</keyword>
<feature type="domain" description="CBS" evidence="13">
    <location>
        <begin position="660"/>
        <end position="717"/>
    </location>
</feature>
<sequence length="742" mass="83346">MSAYAHIERRDNSSESGSIEEIPPRPRKRRSIMLTEPPIDDAVHYPKDDRYGFLETGRDYEPNYITHKYTDEEKITLAQFESVDYLPSHSETYRGWIRQQKSLGSNTLGRWAVMGIIGFLVGLIGFLLHDLIEEISRIKMEYCSRLYTGTICIYLDQNFGMACIFSTGYSLVFIIFSAVIVVFWRPVAGGSGIPEVTGFLNGTNVRHIFNIQTLVVKFFSCVAAVGCGFPVGPEGPMIHMGALIGAGVSQFRSETLRFKLKMFEQFRNSEDKRNFVSAGAAAGIEKGLDVNILMFIPTIIIGGIGGMLGAAFTIMNLKMTRGRKRLLAKMRNPNLQKVFRVCEPAFIMILVTVVSLFLPAAFSCTHFTCIEGRTGRASINCLNDTRNPLHVEKAVVQYTCPKGTKWQHSNTTWMTNSTYNEMASLMFGTLESAVKHLFSRDTHVQFDFGSLFAALVFYFIAICWATGTSISCGALVPMLEDFGYWAWMDPGAFALIGAASFFGGVTRLTLAVTVIMTLLPVMVSVMVSKWVGDFFTHPVYHALLELKCIPFLDPEPRVTVDERQINLELFSAKDVMSSPVITIRTKEMVSVLSKLLLETAHGGFPVIRKSTHGEDCFYGTITRMELTMLLMNENLFEHDHVNDDIVESPQWVDYQENRYINQSALSIQGKFSLQRTYLIFRTLGLRHLTVVNDSNVVIGIITRKDLMGFNMEENISRVLDQEMQGQSRLEMNDMASSSSNPI</sequence>
<comment type="similarity">
    <text evidence="11">Belongs to the chloride channel (TC 2.A.49) family.</text>
</comment>
<feature type="compositionally biased region" description="Basic and acidic residues" evidence="12">
    <location>
        <begin position="1"/>
        <end position="13"/>
    </location>
</feature>
<evidence type="ECO:0000256" key="8">
    <source>
        <dbReference type="ARBA" id="ARBA00023136"/>
    </source>
</evidence>
<comment type="subcellular location">
    <subcellularLocation>
        <location evidence="1 11">Membrane</location>
        <topology evidence="1 11">Multi-pass membrane protein</topology>
    </subcellularLocation>
</comment>
<name>A0ABQ9EHB8_TEGGR</name>
<dbReference type="Gene3D" id="1.10.3080.10">
    <property type="entry name" value="Clc chloride channel"/>
    <property type="match status" value="2"/>
</dbReference>
<dbReference type="PANTHER" id="PTHR11689:SF89">
    <property type="entry name" value="CHLORIDE CHANNEL PROTEIN"/>
    <property type="match status" value="1"/>
</dbReference>
<dbReference type="SUPFAM" id="SSF54631">
    <property type="entry name" value="CBS-domain pair"/>
    <property type="match status" value="1"/>
</dbReference>
<evidence type="ECO:0000256" key="6">
    <source>
        <dbReference type="ARBA" id="ARBA00023065"/>
    </source>
</evidence>
<feature type="region of interest" description="Disordered" evidence="12">
    <location>
        <begin position="1"/>
        <end position="32"/>
    </location>
</feature>
<dbReference type="PRINTS" id="PR00762">
    <property type="entry name" value="CLCHANNEL"/>
</dbReference>
<evidence type="ECO:0000256" key="1">
    <source>
        <dbReference type="ARBA" id="ARBA00004141"/>
    </source>
</evidence>
<dbReference type="EMBL" id="JARBDR010000917">
    <property type="protein sequence ID" value="KAJ8303302.1"/>
    <property type="molecule type" value="Genomic_DNA"/>
</dbReference>
<dbReference type="Proteomes" id="UP001217089">
    <property type="component" value="Unassembled WGS sequence"/>
</dbReference>
<keyword evidence="4" id="KW-0677">Repeat</keyword>
<dbReference type="InterPro" id="IPR014743">
    <property type="entry name" value="Cl-channel_core"/>
</dbReference>
<keyword evidence="7 10" id="KW-0129">CBS domain</keyword>
<evidence type="ECO:0000256" key="3">
    <source>
        <dbReference type="ARBA" id="ARBA00022692"/>
    </source>
</evidence>
<keyword evidence="9 11" id="KW-0868">Chloride</keyword>
<evidence type="ECO:0000256" key="4">
    <source>
        <dbReference type="ARBA" id="ARBA00022737"/>
    </source>
</evidence>
<dbReference type="InterPro" id="IPR051280">
    <property type="entry name" value="Cl-channel/antiporter"/>
</dbReference>
<protein>
    <recommendedName>
        <fullName evidence="11">Chloride channel protein</fullName>
    </recommendedName>
</protein>
<comment type="caution">
    <text evidence="14">The sequence shown here is derived from an EMBL/GenBank/DDBJ whole genome shotgun (WGS) entry which is preliminary data.</text>
</comment>
<feature type="transmembrane region" description="Helical" evidence="11">
    <location>
        <begin position="338"/>
        <end position="358"/>
    </location>
</feature>
<evidence type="ECO:0000256" key="10">
    <source>
        <dbReference type="PROSITE-ProRule" id="PRU00703"/>
    </source>
</evidence>
<evidence type="ECO:0000256" key="5">
    <source>
        <dbReference type="ARBA" id="ARBA00022989"/>
    </source>
</evidence>
<evidence type="ECO:0000313" key="14">
    <source>
        <dbReference type="EMBL" id="KAJ8303302.1"/>
    </source>
</evidence>
<feature type="transmembrane region" description="Helical" evidence="11">
    <location>
        <begin position="482"/>
        <end position="502"/>
    </location>
</feature>
<keyword evidence="15" id="KW-1185">Reference proteome</keyword>
<keyword evidence="8 11" id="KW-0472">Membrane</keyword>
<evidence type="ECO:0000256" key="9">
    <source>
        <dbReference type="ARBA" id="ARBA00023214"/>
    </source>
</evidence>
<evidence type="ECO:0000256" key="7">
    <source>
        <dbReference type="ARBA" id="ARBA00023122"/>
    </source>
</evidence>
<reference evidence="14 15" key="1">
    <citation type="submission" date="2022-12" db="EMBL/GenBank/DDBJ databases">
        <title>Chromosome-level genome of Tegillarca granosa.</title>
        <authorList>
            <person name="Kim J."/>
        </authorList>
    </citation>
    <scope>NUCLEOTIDE SEQUENCE [LARGE SCALE GENOMIC DNA]</scope>
    <source>
        <strain evidence="14">Teg-2019</strain>
        <tissue evidence="14">Adductor muscle</tissue>
    </source>
</reference>
<gene>
    <name evidence="14" type="ORF">KUTeg_019698</name>
</gene>
<proteinExistence type="inferred from homology"/>
<accession>A0ABQ9EHB8</accession>
<dbReference type="SUPFAM" id="SSF81340">
    <property type="entry name" value="Clc chloride channel"/>
    <property type="match status" value="1"/>
</dbReference>
<dbReference type="PROSITE" id="PS51371">
    <property type="entry name" value="CBS"/>
    <property type="match status" value="1"/>
</dbReference>
<evidence type="ECO:0000256" key="12">
    <source>
        <dbReference type="SAM" id="MobiDB-lite"/>
    </source>
</evidence>
<keyword evidence="6 11" id="KW-0406">Ion transport</keyword>
<feature type="transmembrane region" description="Helical" evidence="11">
    <location>
        <begin position="292"/>
        <end position="317"/>
    </location>
</feature>
<evidence type="ECO:0000313" key="15">
    <source>
        <dbReference type="Proteomes" id="UP001217089"/>
    </source>
</evidence>
<feature type="transmembrane region" description="Helical" evidence="11">
    <location>
        <begin position="108"/>
        <end position="128"/>
    </location>
</feature>
<feature type="transmembrane region" description="Helical" evidence="11">
    <location>
        <begin position="448"/>
        <end position="470"/>
    </location>
</feature>
<evidence type="ECO:0000256" key="11">
    <source>
        <dbReference type="RuleBase" id="RU361221"/>
    </source>
</evidence>
<feature type="transmembrane region" description="Helical" evidence="11">
    <location>
        <begin position="159"/>
        <end position="184"/>
    </location>
</feature>
<dbReference type="InterPro" id="IPR000644">
    <property type="entry name" value="CBS_dom"/>
</dbReference>
<dbReference type="SMART" id="SM00116">
    <property type="entry name" value="CBS"/>
    <property type="match status" value="2"/>
</dbReference>
<dbReference type="PANTHER" id="PTHR11689">
    <property type="entry name" value="CHLORIDE CHANNEL PROTEIN CLC FAMILY MEMBER"/>
    <property type="match status" value="1"/>
</dbReference>
<dbReference type="Pfam" id="PF00571">
    <property type="entry name" value="CBS"/>
    <property type="match status" value="2"/>
</dbReference>
<feature type="transmembrane region" description="Helical" evidence="11">
    <location>
        <begin position="508"/>
        <end position="527"/>
    </location>
</feature>